<dbReference type="InterPro" id="IPR037278">
    <property type="entry name" value="ARFGAP/RecO"/>
</dbReference>
<comment type="caution">
    <text evidence="8">The sequence shown here is derived from an EMBL/GenBank/DDBJ whole genome shotgun (WGS) entry which is preliminary data.</text>
</comment>
<dbReference type="AlphaFoldDB" id="A0A8T2TN34"/>
<dbReference type="CDD" id="cd08204">
    <property type="entry name" value="ArfGap"/>
    <property type="match status" value="1"/>
</dbReference>
<dbReference type="InterPro" id="IPR038508">
    <property type="entry name" value="ArfGAP_dom_sf"/>
</dbReference>
<feature type="region of interest" description="Disordered" evidence="6">
    <location>
        <begin position="246"/>
        <end position="276"/>
    </location>
</feature>
<accession>A0A8T2TN34</accession>
<dbReference type="PROSITE" id="PS50115">
    <property type="entry name" value="ARFGAP"/>
    <property type="match status" value="1"/>
</dbReference>
<evidence type="ECO:0000256" key="1">
    <source>
        <dbReference type="ARBA" id="ARBA00022468"/>
    </source>
</evidence>
<dbReference type="InterPro" id="IPR044520">
    <property type="entry name" value="ARF_GAP_AGD5/15"/>
</dbReference>
<keyword evidence="3 5" id="KW-0863">Zinc-finger</keyword>
<dbReference type="PANTHER" id="PTHR46419:SF2">
    <property type="entry name" value="ADP-RIBOSYLATION FACTOR GTPASE-ACTIVATING PROTEIN AGD5"/>
    <property type="match status" value="1"/>
</dbReference>
<feature type="compositionally biased region" description="Low complexity" evidence="6">
    <location>
        <begin position="263"/>
        <end position="275"/>
    </location>
</feature>
<sequence length="517" mass="54320">MKLPENRECADCRSKGPRWASVNLGVFVCIQCSGIHRSLGVHISKVRSATLDTWLPEQVAFMQGMGNAKANAFWEAELPSSFRRPTENDRGGLEAFIRSKYEARRWVAKKDKSPSKIQEERHTPTVSKSDGKIQETSGSEQNSATQSSQASSQSLATSSAAASETSQSKENIRHSIFLPAPKPPQNPLHPVQPAEAPKALKSEVPTDLFDLLNIEEAVKTEDSAAATSVPDDQGWAAFQSAAAESSLAVESEDQKPGFPINKSDSSASTTNAESSTKGDIMAGLEDLFKGSPAVSLTSSDAPASAVSQPQKDVKKEDILSLFGQTPVASPYLDHQRQMAAMLAHRQSILMAAAASGGQLPVGTAGNQQMQGLNLKFTDASQAAGLVNDANTHISGLHFGQVGAPSYLQNSNVQPPASTKSSTGAMHGGPFQYQSLVSSSLSGIGATGVTANGSGQPNSANQSRNMSLLGFSPLSSNEIGQTNTLNNPSPATAFETSSKATGADYDFSALTAAALSKH</sequence>
<evidence type="ECO:0000256" key="3">
    <source>
        <dbReference type="ARBA" id="ARBA00022771"/>
    </source>
</evidence>
<feature type="region of interest" description="Disordered" evidence="6">
    <location>
        <begin position="108"/>
        <end position="170"/>
    </location>
</feature>
<evidence type="ECO:0000256" key="2">
    <source>
        <dbReference type="ARBA" id="ARBA00022723"/>
    </source>
</evidence>
<dbReference type="SUPFAM" id="SSF57863">
    <property type="entry name" value="ArfGap/RecO-like zinc finger"/>
    <property type="match status" value="1"/>
</dbReference>
<dbReference type="GO" id="GO:0008270">
    <property type="term" value="F:zinc ion binding"/>
    <property type="evidence" value="ECO:0007669"/>
    <property type="project" value="UniProtKB-KW"/>
</dbReference>
<dbReference type="OMA" id="RERNWIG"/>
<keyword evidence="4" id="KW-0862">Zinc</keyword>
<evidence type="ECO:0000256" key="4">
    <source>
        <dbReference type="ARBA" id="ARBA00022833"/>
    </source>
</evidence>
<feature type="region of interest" description="Disordered" evidence="6">
    <location>
        <begin position="447"/>
        <end position="494"/>
    </location>
</feature>
<evidence type="ECO:0000256" key="5">
    <source>
        <dbReference type="PROSITE-ProRule" id="PRU00288"/>
    </source>
</evidence>
<dbReference type="FunFam" id="1.10.220.150:FF:000009">
    <property type="entry name" value="stromal membrane-associated protein 1 isoform X1"/>
    <property type="match status" value="1"/>
</dbReference>
<feature type="compositionally biased region" description="Low complexity" evidence="6">
    <location>
        <begin position="139"/>
        <end position="168"/>
    </location>
</feature>
<dbReference type="Proteomes" id="UP000825935">
    <property type="component" value="Chromosome 11"/>
</dbReference>
<dbReference type="PRINTS" id="PR00405">
    <property type="entry name" value="REVINTRACTNG"/>
</dbReference>
<reference evidence="8" key="1">
    <citation type="submission" date="2021-08" db="EMBL/GenBank/DDBJ databases">
        <title>WGS assembly of Ceratopteris richardii.</title>
        <authorList>
            <person name="Marchant D.B."/>
            <person name="Chen G."/>
            <person name="Jenkins J."/>
            <person name="Shu S."/>
            <person name="Leebens-Mack J."/>
            <person name="Grimwood J."/>
            <person name="Schmutz J."/>
            <person name="Soltis P."/>
            <person name="Soltis D."/>
            <person name="Chen Z.-H."/>
        </authorList>
    </citation>
    <scope>NUCLEOTIDE SEQUENCE</scope>
    <source>
        <strain evidence="8">Whitten #5841</strain>
        <tissue evidence="8">Leaf</tissue>
    </source>
</reference>
<dbReference type="EMBL" id="CM035416">
    <property type="protein sequence ID" value="KAH7424881.1"/>
    <property type="molecule type" value="Genomic_DNA"/>
</dbReference>
<dbReference type="GO" id="GO:0005096">
    <property type="term" value="F:GTPase activator activity"/>
    <property type="evidence" value="ECO:0007669"/>
    <property type="project" value="UniProtKB-KW"/>
</dbReference>
<dbReference type="InterPro" id="IPR001164">
    <property type="entry name" value="ArfGAP_dom"/>
</dbReference>
<evidence type="ECO:0000313" key="8">
    <source>
        <dbReference type="EMBL" id="KAH7424881.1"/>
    </source>
</evidence>
<keyword evidence="9" id="KW-1185">Reference proteome</keyword>
<keyword evidence="2" id="KW-0479">Metal-binding</keyword>
<feature type="compositionally biased region" description="Basic and acidic residues" evidence="6">
    <location>
        <begin position="108"/>
        <end position="133"/>
    </location>
</feature>
<dbReference type="SMART" id="SM00105">
    <property type="entry name" value="ArfGap"/>
    <property type="match status" value="1"/>
</dbReference>
<dbReference type="Gene3D" id="1.10.220.150">
    <property type="entry name" value="Arf GTPase activating protein"/>
    <property type="match status" value="1"/>
</dbReference>
<gene>
    <name evidence="8" type="ORF">KP509_11G029600</name>
</gene>
<evidence type="ECO:0000256" key="6">
    <source>
        <dbReference type="SAM" id="MobiDB-lite"/>
    </source>
</evidence>
<feature type="compositionally biased region" description="Polar residues" evidence="6">
    <location>
        <begin position="472"/>
        <end position="494"/>
    </location>
</feature>
<evidence type="ECO:0000259" key="7">
    <source>
        <dbReference type="PROSITE" id="PS50115"/>
    </source>
</evidence>
<feature type="domain" description="Arf-GAP" evidence="7">
    <location>
        <begin position="1"/>
        <end position="114"/>
    </location>
</feature>
<dbReference type="OrthoDB" id="10266696at2759"/>
<dbReference type="Pfam" id="PF01412">
    <property type="entry name" value="ArfGap"/>
    <property type="match status" value="1"/>
</dbReference>
<keyword evidence="1" id="KW-0343">GTPase activation</keyword>
<evidence type="ECO:0000313" key="9">
    <source>
        <dbReference type="Proteomes" id="UP000825935"/>
    </source>
</evidence>
<feature type="compositionally biased region" description="Polar residues" evidence="6">
    <location>
        <begin position="448"/>
        <end position="465"/>
    </location>
</feature>
<protein>
    <recommendedName>
        <fullName evidence="7">Arf-GAP domain-containing protein</fullName>
    </recommendedName>
</protein>
<dbReference type="PANTHER" id="PTHR46419">
    <property type="entry name" value="ADP-RIBOSYLATION FACTOR GTPASE-ACTIVATING PROTEIN AGD5"/>
    <property type="match status" value="1"/>
</dbReference>
<proteinExistence type="predicted"/>
<name>A0A8T2TN34_CERRI</name>
<organism evidence="8 9">
    <name type="scientific">Ceratopteris richardii</name>
    <name type="common">Triangle waterfern</name>
    <dbReference type="NCBI Taxonomy" id="49495"/>
    <lineage>
        <taxon>Eukaryota</taxon>
        <taxon>Viridiplantae</taxon>
        <taxon>Streptophyta</taxon>
        <taxon>Embryophyta</taxon>
        <taxon>Tracheophyta</taxon>
        <taxon>Polypodiopsida</taxon>
        <taxon>Polypodiidae</taxon>
        <taxon>Polypodiales</taxon>
        <taxon>Pteridineae</taxon>
        <taxon>Pteridaceae</taxon>
        <taxon>Parkerioideae</taxon>
        <taxon>Ceratopteris</taxon>
    </lineage>
</organism>